<sequence length="132" mass="14685">MMVPASVRRTMLRDEFAASITDLNAAMKGVNISKRQRAHTLASEHIEVLEEVLESAKRKFKRVVGKAVSTKKQAEELWEASHDAVMNEYLEKALKGGELVEMELDMPQFVSDESATDSLHSLEANSPPKCSP</sequence>
<evidence type="ECO:0000256" key="1">
    <source>
        <dbReference type="SAM" id="MobiDB-lite"/>
    </source>
</evidence>
<accession>A0AAD9D988</accession>
<feature type="region of interest" description="Disordered" evidence="1">
    <location>
        <begin position="110"/>
        <end position="132"/>
    </location>
</feature>
<dbReference type="AlphaFoldDB" id="A0AAD9D988"/>
<protein>
    <submittedName>
        <fullName evidence="2">Uncharacterized protein</fullName>
    </submittedName>
</protein>
<dbReference type="EMBL" id="JATAAI010000025">
    <property type="protein sequence ID" value="KAK1737489.1"/>
    <property type="molecule type" value="Genomic_DNA"/>
</dbReference>
<dbReference type="Proteomes" id="UP001224775">
    <property type="component" value="Unassembled WGS sequence"/>
</dbReference>
<gene>
    <name evidence="2" type="ORF">QTG54_011775</name>
</gene>
<evidence type="ECO:0000313" key="2">
    <source>
        <dbReference type="EMBL" id="KAK1737489.1"/>
    </source>
</evidence>
<reference evidence="2" key="1">
    <citation type="submission" date="2023-06" db="EMBL/GenBank/DDBJ databases">
        <title>Survivors Of The Sea: Transcriptome response of Skeletonema marinoi to long-term dormancy.</title>
        <authorList>
            <person name="Pinder M.I.M."/>
            <person name="Kourtchenko O."/>
            <person name="Robertson E.K."/>
            <person name="Larsson T."/>
            <person name="Maumus F."/>
            <person name="Osuna-Cruz C.M."/>
            <person name="Vancaester E."/>
            <person name="Stenow R."/>
            <person name="Vandepoele K."/>
            <person name="Ploug H."/>
            <person name="Bruchert V."/>
            <person name="Godhe A."/>
            <person name="Topel M."/>
        </authorList>
    </citation>
    <scope>NUCLEOTIDE SEQUENCE</scope>
    <source>
        <strain evidence="2">R05AC</strain>
    </source>
</reference>
<name>A0AAD9D988_9STRA</name>
<comment type="caution">
    <text evidence="2">The sequence shown here is derived from an EMBL/GenBank/DDBJ whole genome shotgun (WGS) entry which is preliminary data.</text>
</comment>
<proteinExistence type="predicted"/>
<evidence type="ECO:0000313" key="3">
    <source>
        <dbReference type="Proteomes" id="UP001224775"/>
    </source>
</evidence>
<keyword evidence="3" id="KW-1185">Reference proteome</keyword>
<organism evidence="2 3">
    <name type="scientific">Skeletonema marinoi</name>
    <dbReference type="NCBI Taxonomy" id="267567"/>
    <lineage>
        <taxon>Eukaryota</taxon>
        <taxon>Sar</taxon>
        <taxon>Stramenopiles</taxon>
        <taxon>Ochrophyta</taxon>
        <taxon>Bacillariophyta</taxon>
        <taxon>Coscinodiscophyceae</taxon>
        <taxon>Thalassiosirophycidae</taxon>
        <taxon>Thalassiosirales</taxon>
        <taxon>Skeletonemataceae</taxon>
        <taxon>Skeletonema</taxon>
        <taxon>Skeletonema marinoi-dohrnii complex</taxon>
    </lineage>
</organism>